<dbReference type="Proteomes" id="UP000256269">
    <property type="component" value="Unassembled WGS sequence"/>
</dbReference>
<dbReference type="PANTHER" id="PTHR30121">
    <property type="entry name" value="UNCHARACTERIZED PROTEIN YJGR-RELATED"/>
    <property type="match status" value="1"/>
</dbReference>
<reference evidence="2 3" key="1">
    <citation type="submission" date="2018-08" db="EMBL/GenBank/DDBJ databases">
        <title>Genomic Encyclopedia of Archaeal and Bacterial Type Strains, Phase II (KMG-II): from individual species to whole genera.</title>
        <authorList>
            <person name="Goeker M."/>
        </authorList>
    </citation>
    <scope>NUCLEOTIDE SEQUENCE [LARGE SCALE GENOMIC DNA]</scope>
    <source>
        <strain evidence="2 3">DSM 45791</strain>
    </source>
</reference>
<dbReference type="PANTHER" id="PTHR30121:SF6">
    <property type="entry name" value="SLR6007 PROTEIN"/>
    <property type="match status" value="1"/>
</dbReference>
<dbReference type="Pfam" id="PF19044">
    <property type="entry name" value="P-loop_TraG"/>
    <property type="match status" value="1"/>
</dbReference>
<dbReference type="SUPFAM" id="SSF52540">
    <property type="entry name" value="P-loop containing nucleoside triphosphate hydrolases"/>
    <property type="match status" value="1"/>
</dbReference>
<proteinExistence type="predicted"/>
<dbReference type="OrthoDB" id="9804380at2"/>
<dbReference type="EMBL" id="QUNO01000026">
    <property type="protein sequence ID" value="REH28660.1"/>
    <property type="molecule type" value="Genomic_DNA"/>
</dbReference>
<name>A0A3E0GUT5_9PSEU</name>
<dbReference type="Gene3D" id="3.40.50.300">
    <property type="entry name" value="P-loop containing nucleotide triphosphate hydrolases"/>
    <property type="match status" value="1"/>
</dbReference>
<evidence type="ECO:0000259" key="1">
    <source>
        <dbReference type="Pfam" id="PF19044"/>
    </source>
</evidence>
<sequence length="606" mass="65132">MTSAFTPPSLRVAPRHVEVGDEFVASFAVVGYPREVYPGWLQPLLAYPGRVDVSLHVEPIDPATAADRLKRQLGKLEAGRRHTAEKGRLADPAVEVAAEDAHDLSARVARRISKLYRLGLYLTVHAPTEQALAEEVAAVRSLAASLLLNAQPTSYRSLQGWVSCLPIGLDTLRMRRTFDTDALAAAFPFTSADLPAADPATMALPAGVLYGYNLGSGSLLHWDRFAGDNYNSVILARSGSGKSYLAKLETLRWLYAGVESAIIDPEDEYATLCRAVGGTHIPLGAGDVRINPFDLPLAPLPDGRISAPPDALTRRALFLHTVIEVMLGTELAAQQRAVLDTAILATYQRAGITAQPTTWTRPAPLLKDLAAVLAASKDPNARDLGARLHPFVAGAFSGLFAGPTSTQPDGHLLVFSLRDLPDELKAIGLLLALDAVWRRVSNPATRRPRLVLVDEAWLLMQHPAGARFLYRLANSARKRWVGLTVITPNIVDLTQSELGRAIIANSTTQILLRQAPQAIDEVAALFGLSDGEREHLLSAGRGVGLLVAGQHRAAFQALASPREDTLITTDPAQLAALHDDAAPDGVVVLEPDPDGYIELDQSDEVA</sequence>
<protein>
    <recommendedName>
        <fullName evidence="1">TraG P-loop domain-containing protein</fullName>
    </recommendedName>
</protein>
<dbReference type="InterPro" id="IPR027417">
    <property type="entry name" value="P-loop_NTPase"/>
</dbReference>
<dbReference type="InterPro" id="IPR043964">
    <property type="entry name" value="P-loop_TraG"/>
</dbReference>
<dbReference type="Gene3D" id="1.10.8.730">
    <property type="match status" value="1"/>
</dbReference>
<organism evidence="2 3">
    <name type="scientific">Kutzneria buriramensis</name>
    <dbReference type="NCBI Taxonomy" id="1045776"/>
    <lineage>
        <taxon>Bacteria</taxon>
        <taxon>Bacillati</taxon>
        <taxon>Actinomycetota</taxon>
        <taxon>Actinomycetes</taxon>
        <taxon>Pseudonocardiales</taxon>
        <taxon>Pseudonocardiaceae</taxon>
        <taxon>Kutzneria</taxon>
    </lineage>
</organism>
<dbReference type="RefSeq" id="WP_116181439.1">
    <property type="nucleotide sequence ID" value="NZ_CP144375.1"/>
</dbReference>
<comment type="caution">
    <text evidence="2">The sequence shown here is derived from an EMBL/GenBank/DDBJ whole genome shotgun (WGS) entry which is preliminary data.</text>
</comment>
<keyword evidence="3" id="KW-1185">Reference proteome</keyword>
<dbReference type="InterPro" id="IPR051162">
    <property type="entry name" value="T4SS_component"/>
</dbReference>
<evidence type="ECO:0000313" key="2">
    <source>
        <dbReference type="EMBL" id="REH28660.1"/>
    </source>
</evidence>
<gene>
    <name evidence="2" type="ORF">BCF44_126102</name>
</gene>
<dbReference type="AlphaFoldDB" id="A0A3E0GUT5"/>
<evidence type="ECO:0000313" key="3">
    <source>
        <dbReference type="Proteomes" id="UP000256269"/>
    </source>
</evidence>
<dbReference type="CDD" id="cd01127">
    <property type="entry name" value="TrwB_TraG_TraD_VirD4"/>
    <property type="match status" value="1"/>
</dbReference>
<accession>A0A3E0GUT5</accession>
<feature type="domain" description="TraG P-loop" evidence="1">
    <location>
        <begin position="449"/>
        <end position="540"/>
    </location>
</feature>